<comment type="catalytic activity">
    <reaction evidence="9 10">
        <text>L-threonyl-[protein] + FAD = FMN-L-threonyl-[protein] + AMP + H(+)</text>
        <dbReference type="Rhea" id="RHEA:36847"/>
        <dbReference type="Rhea" id="RHEA-COMP:11060"/>
        <dbReference type="Rhea" id="RHEA-COMP:11061"/>
        <dbReference type="ChEBI" id="CHEBI:15378"/>
        <dbReference type="ChEBI" id="CHEBI:30013"/>
        <dbReference type="ChEBI" id="CHEBI:57692"/>
        <dbReference type="ChEBI" id="CHEBI:74257"/>
        <dbReference type="ChEBI" id="CHEBI:456215"/>
        <dbReference type="EC" id="2.7.1.180"/>
    </reaction>
</comment>
<dbReference type="InterPro" id="IPR024932">
    <property type="entry name" value="ApbE"/>
</dbReference>
<sequence length="297" mass="33039">MTHTFTAMNATIMSHGLSFEQERKLKAMFKGFEERASRFIPGNPVDELNQLPADVPVFLDATIADLLEKSLILTRKVRYMVNPFMGRSMKAIGYTASFHESYAPEVSGEPTRGFTYEPMEWLSKEWIMKLEDFHFDFGGFGKGYIVDRAREMLTREGVTEALVNAGGDLVAIGRQRVGIAHPMLPGKDMIKLVIEDLAMATSGNHHRRWSHEGEDYHHILNGRTGEVATSDVVQSTVIASSAMEAEVVAKLFCILPYEEAKQEAAKFPDAAYFVYLNDDRVAAGGNKGLYSAMEVAG</sequence>
<evidence type="ECO:0000256" key="6">
    <source>
        <dbReference type="ARBA" id="ARBA00022827"/>
    </source>
</evidence>
<dbReference type="AlphaFoldDB" id="A0A163LR26"/>
<dbReference type="PANTHER" id="PTHR30040">
    <property type="entry name" value="THIAMINE BIOSYNTHESIS LIPOPROTEIN APBE"/>
    <property type="match status" value="1"/>
</dbReference>
<keyword evidence="6 10" id="KW-0274">FAD</keyword>
<evidence type="ECO:0000256" key="8">
    <source>
        <dbReference type="ARBA" id="ARBA00031306"/>
    </source>
</evidence>
<evidence type="ECO:0000256" key="7">
    <source>
        <dbReference type="ARBA" id="ARBA00022842"/>
    </source>
</evidence>
<dbReference type="Proteomes" id="UP000076510">
    <property type="component" value="Unassembled WGS sequence"/>
</dbReference>
<reference evidence="13" key="1">
    <citation type="submission" date="2016-01" db="EMBL/GenBank/DDBJ databases">
        <title>Whole genome sequencing of Bhargavaea cecembensis T14.</title>
        <authorList>
            <person name="Hong K.W."/>
        </authorList>
    </citation>
    <scope>NUCLEOTIDE SEQUENCE [LARGE SCALE GENOMIC DNA]</scope>
    <source>
        <strain evidence="13">M19</strain>
    </source>
</reference>
<evidence type="ECO:0000256" key="1">
    <source>
        <dbReference type="ARBA" id="ARBA00011955"/>
    </source>
</evidence>
<dbReference type="GO" id="GO:0016740">
    <property type="term" value="F:transferase activity"/>
    <property type="evidence" value="ECO:0007669"/>
    <property type="project" value="UniProtKB-UniRule"/>
</dbReference>
<evidence type="ECO:0000256" key="3">
    <source>
        <dbReference type="ARBA" id="ARBA00022630"/>
    </source>
</evidence>
<dbReference type="RefSeq" id="WP_053072435.1">
    <property type="nucleotide sequence ID" value="NZ_CP047095.1"/>
</dbReference>
<dbReference type="OrthoDB" id="9778595at2"/>
<keyword evidence="7 10" id="KW-0460">Magnesium</keyword>
<evidence type="ECO:0000313" key="12">
    <source>
        <dbReference type="EMBL" id="KZE50726.1"/>
    </source>
</evidence>
<dbReference type="SUPFAM" id="SSF143631">
    <property type="entry name" value="ApbE-like"/>
    <property type="match status" value="1"/>
</dbReference>
<accession>A0A163LR26</accession>
<keyword evidence="3 10" id="KW-0285">Flavoprotein</keyword>
<proteinExistence type="inferred from homology"/>
<evidence type="ECO:0000313" key="13">
    <source>
        <dbReference type="Proteomes" id="UP000076510"/>
    </source>
</evidence>
<evidence type="ECO:0000256" key="10">
    <source>
        <dbReference type="PIRNR" id="PIRNR006268"/>
    </source>
</evidence>
<dbReference type="GO" id="GO:0046872">
    <property type="term" value="F:metal ion binding"/>
    <property type="evidence" value="ECO:0007669"/>
    <property type="project" value="UniProtKB-UniRule"/>
</dbReference>
<evidence type="ECO:0000256" key="5">
    <source>
        <dbReference type="ARBA" id="ARBA00022723"/>
    </source>
</evidence>
<evidence type="ECO:0000256" key="4">
    <source>
        <dbReference type="ARBA" id="ARBA00022679"/>
    </source>
</evidence>
<comment type="cofactor">
    <cofactor evidence="11">
        <name>Mg(2+)</name>
        <dbReference type="ChEBI" id="CHEBI:18420"/>
    </cofactor>
    <cofactor evidence="11">
        <name>Mn(2+)</name>
        <dbReference type="ChEBI" id="CHEBI:29035"/>
    </cofactor>
    <text evidence="11">Magnesium. Can also use manganese.</text>
</comment>
<organism evidence="12 13">
    <name type="scientific">Rossellomorea marisflavi</name>
    <dbReference type="NCBI Taxonomy" id="189381"/>
    <lineage>
        <taxon>Bacteria</taxon>
        <taxon>Bacillati</taxon>
        <taxon>Bacillota</taxon>
        <taxon>Bacilli</taxon>
        <taxon>Bacillales</taxon>
        <taxon>Bacillaceae</taxon>
        <taxon>Rossellomorea</taxon>
    </lineage>
</organism>
<comment type="similarity">
    <text evidence="10">Belongs to the ApbE family.</text>
</comment>
<evidence type="ECO:0000256" key="11">
    <source>
        <dbReference type="PIRSR" id="PIRSR006268-2"/>
    </source>
</evidence>
<dbReference type="InterPro" id="IPR003374">
    <property type="entry name" value="ApbE-like_sf"/>
</dbReference>
<evidence type="ECO:0000256" key="9">
    <source>
        <dbReference type="ARBA" id="ARBA00048540"/>
    </source>
</evidence>
<dbReference type="EMBL" id="LQQY01000009">
    <property type="protein sequence ID" value="KZE50726.1"/>
    <property type="molecule type" value="Genomic_DNA"/>
</dbReference>
<feature type="binding site" evidence="11">
    <location>
        <position position="139"/>
    </location>
    <ligand>
        <name>Mg(2+)</name>
        <dbReference type="ChEBI" id="CHEBI:18420"/>
    </ligand>
</feature>
<comment type="caution">
    <text evidence="12">The sequence shown here is derived from an EMBL/GenBank/DDBJ whole genome shotgun (WGS) entry which is preliminary data.</text>
</comment>
<protein>
    <recommendedName>
        <fullName evidence="2 10">FAD:protein FMN transferase</fullName>
        <ecNumber evidence="1 10">2.7.1.180</ecNumber>
    </recommendedName>
    <alternativeName>
        <fullName evidence="8 10">Flavin transferase</fullName>
    </alternativeName>
</protein>
<keyword evidence="4 10" id="KW-0808">Transferase</keyword>
<dbReference type="PANTHER" id="PTHR30040:SF2">
    <property type="entry name" value="FAD:PROTEIN FMN TRANSFERASE"/>
    <property type="match status" value="1"/>
</dbReference>
<dbReference type="Pfam" id="PF02424">
    <property type="entry name" value="ApbE"/>
    <property type="match status" value="1"/>
</dbReference>
<dbReference type="PIRSF" id="PIRSF006268">
    <property type="entry name" value="ApbE"/>
    <property type="match status" value="1"/>
</dbReference>
<evidence type="ECO:0000256" key="2">
    <source>
        <dbReference type="ARBA" id="ARBA00016337"/>
    </source>
</evidence>
<dbReference type="Gene3D" id="3.10.520.10">
    <property type="entry name" value="ApbE-like domains"/>
    <property type="match status" value="1"/>
</dbReference>
<keyword evidence="5 10" id="KW-0479">Metal-binding</keyword>
<dbReference type="EC" id="2.7.1.180" evidence="1 10"/>
<name>A0A163LR26_9BACI</name>
<gene>
    <name evidence="12" type="ORF">AV649_15150</name>
</gene>